<dbReference type="STRING" id="553469.SAMN04487947_1301"/>
<dbReference type="Proteomes" id="UP000198531">
    <property type="component" value="Unassembled WGS sequence"/>
</dbReference>
<dbReference type="PROSITE" id="PS51318">
    <property type="entry name" value="TAT"/>
    <property type="match status" value="1"/>
</dbReference>
<evidence type="ECO:0000259" key="5">
    <source>
        <dbReference type="Pfam" id="PF00496"/>
    </source>
</evidence>
<dbReference type="PIRSF" id="PIRSF002741">
    <property type="entry name" value="MppA"/>
    <property type="match status" value="1"/>
</dbReference>
<dbReference type="GO" id="GO:0043190">
    <property type="term" value="C:ATP-binding cassette (ABC) transporter complex"/>
    <property type="evidence" value="ECO:0007669"/>
    <property type="project" value="InterPro"/>
</dbReference>
<keyword evidence="2" id="KW-0813">Transport</keyword>
<name>A0A1I6GKH7_9EURY</name>
<dbReference type="OrthoDB" id="194307at2157"/>
<sequence length="630" mass="70469">MPSDNTDNRINRRSWLKALGVGGAAGLAGCSGNGDGTGTETTGGGGETSESTDADTEAADDSGRSVGGTYREALSTDAKSVNFLFHSDTSSAKFVDATMDYAHEFKAIGEVVPMWIESYSETDKQEWTFTLRDNLRWSDPYGQLTAEDWVYTAQNLYGAMSPEESETKENWAGVVQYSDWNDLTIEKTGDLTIRVTTPEPEPAFIASTAFWGGRCLPKDLVQPYVENQDVEGLKQDEELNSLSYTGNLGPYDFEEWQRESRFVATRAEDYYLREVAGSEAIPERFAEAPYFERYELQIIPEESTRLASLKEGDLTFFEDVPSQKVEQFRGMDHLKFRFPPNPFCGMTYYNQRPNGWEMLQNRDVRRALSTAVSKTAIAENIYRGFPTVAQTFQPEWSPWYLTDQVEQFGVGDSYGAEQARSMMEEALSGTDYGYDGDTLVDGNGEQVELTFVYRAGSQNNQTVAEFFKQELAKIGIAVTPTNGGPFNTLQNKYMLNTTGEGSPSFNAGPEATSQEPWDLLYGVALNAYPINPDGSNVFWVPDGGFNFYGYEPEAPIADLYSEARTATDQQTRQDAFAEIFGALSEEQPANFLNFSVYKNAYAENYMGMPAEDEYDYLESWDSSTWYLAEQ</sequence>
<feature type="compositionally biased region" description="Gly residues" evidence="4">
    <location>
        <begin position="26"/>
        <end position="47"/>
    </location>
</feature>
<feature type="compositionally biased region" description="Acidic residues" evidence="4">
    <location>
        <begin position="50"/>
        <end position="60"/>
    </location>
</feature>
<evidence type="ECO:0000313" key="7">
    <source>
        <dbReference type="Proteomes" id="UP000198531"/>
    </source>
</evidence>
<evidence type="ECO:0000313" key="6">
    <source>
        <dbReference type="EMBL" id="SFR42712.1"/>
    </source>
</evidence>
<dbReference type="RefSeq" id="WP_089805690.1">
    <property type="nucleotide sequence ID" value="NZ_FOYT01000001.1"/>
</dbReference>
<dbReference type="InterPro" id="IPR030678">
    <property type="entry name" value="Peptide/Ni-bd"/>
</dbReference>
<evidence type="ECO:0000256" key="4">
    <source>
        <dbReference type="SAM" id="MobiDB-lite"/>
    </source>
</evidence>
<dbReference type="InterPro" id="IPR039424">
    <property type="entry name" value="SBP_5"/>
</dbReference>
<dbReference type="Gene3D" id="3.10.105.10">
    <property type="entry name" value="Dipeptide-binding Protein, Domain 3"/>
    <property type="match status" value="1"/>
</dbReference>
<keyword evidence="7" id="KW-1185">Reference proteome</keyword>
<evidence type="ECO:0000256" key="1">
    <source>
        <dbReference type="ARBA" id="ARBA00005695"/>
    </source>
</evidence>
<evidence type="ECO:0000256" key="2">
    <source>
        <dbReference type="ARBA" id="ARBA00022448"/>
    </source>
</evidence>
<dbReference type="GO" id="GO:1904680">
    <property type="term" value="F:peptide transmembrane transporter activity"/>
    <property type="evidence" value="ECO:0007669"/>
    <property type="project" value="TreeGrafter"/>
</dbReference>
<dbReference type="EMBL" id="FOYT01000001">
    <property type="protein sequence ID" value="SFR42712.1"/>
    <property type="molecule type" value="Genomic_DNA"/>
</dbReference>
<dbReference type="PANTHER" id="PTHR30290:SF9">
    <property type="entry name" value="OLIGOPEPTIDE-BINDING PROTEIN APPA"/>
    <property type="match status" value="1"/>
</dbReference>
<dbReference type="CDD" id="cd00995">
    <property type="entry name" value="PBP2_NikA_DppA_OppA_like"/>
    <property type="match status" value="1"/>
</dbReference>
<dbReference type="InterPro" id="IPR000914">
    <property type="entry name" value="SBP_5_dom"/>
</dbReference>
<feature type="domain" description="Solute-binding protein family 5" evidence="5">
    <location>
        <begin position="110"/>
        <end position="492"/>
    </location>
</feature>
<reference evidence="7" key="1">
    <citation type="submission" date="2016-10" db="EMBL/GenBank/DDBJ databases">
        <authorList>
            <person name="Varghese N."/>
            <person name="Submissions S."/>
        </authorList>
    </citation>
    <scope>NUCLEOTIDE SEQUENCE [LARGE SCALE GENOMIC DNA]</scope>
    <source>
        <strain evidence="7">CGMCC 1.7736</strain>
    </source>
</reference>
<dbReference type="InterPro" id="IPR006311">
    <property type="entry name" value="TAT_signal"/>
</dbReference>
<evidence type="ECO:0000256" key="3">
    <source>
        <dbReference type="ARBA" id="ARBA00022729"/>
    </source>
</evidence>
<proteinExistence type="inferred from homology"/>
<dbReference type="GO" id="GO:0042597">
    <property type="term" value="C:periplasmic space"/>
    <property type="evidence" value="ECO:0007669"/>
    <property type="project" value="UniProtKB-ARBA"/>
</dbReference>
<feature type="region of interest" description="Disordered" evidence="4">
    <location>
        <begin position="26"/>
        <end position="68"/>
    </location>
</feature>
<protein>
    <submittedName>
        <fullName evidence="6">Peptide/nickel transport system substrate-binding protein</fullName>
    </submittedName>
</protein>
<dbReference type="GO" id="GO:0015833">
    <property type="term" value="P:peptide transport"/>
    <property type="evidence" value="ECO:0007669"/>
    <property type="project" value="TreeGrafter"/>
</dbReference>
<dbReference type="SUPFAM" id="SSF53850">
    <property type="entry name" value="Periplasmic binding protein-like II"/>
    <property type="match status" value="1"/>
</dbReference>
<dbReference type="Pfam" id="PF00496">
    <property type="entry name" value="SBP_bac_5"/>
    <property type="match status" value="1"/>
</dbReference>
<dbReference type="Gene3D" id="3.40.190.10">
    <property type="entry name" value="Periplasmic binding protein-like II"/>
    <property type="match status" value="1"/>
</dbReference>
<comment type="similarity">
    <text evidence="1">Belongs to the bacterial solute-binding protein 5 family.</text>
</comment>
<gene>
    <name evidence="6" type="ORF">SAMN04487947_1301</name>
</gene>
<dbReference type="AlphaFoldDB" id="A0A1I6GKH7"/>
<keyword evidence="3" id="KW-0732">Signal</keyword>
<organism evidence="6 7">
    <name type="scientific">Halogeometricum rufum</name>
    <dbReference type="NCBI Taxonomy" id="553469"/>
    <lineage>
        <taxon>Archaea</taxon>
        <taxon>Methanobacteriati</taxon>
        <taxon>Methanobacteriota</taxon>
        <taxon>Stenosarchaea group</taxon>
        <taxon>Halobacteria</taxon>
        <taxon>Halobacteriales</taxon>
        <taxon>Haloferacaceae</taxon>
        <taxon>Halogeometricum</taxon>
    </lineage>
</organism>
<dbReference type="PANTHER" id="PTHR30290">
    <property type="entry name" value="PERIPLASMIC BINDING COMPONENT OF ABC TRANSPORTER"/>
    <property type="match status" value="1"/>
</dbReference>
<accession>A0A1I6GKH7</accession>